<dbReference type="PANTHER" id="PTHR47943">
    <property type="entry name" value="CYTOCHROME P450 93A3-LIKE"/>
    <property type="match status" value="1"/>
</dbReference>
<dbReference type="InterPro" id="IPR001128">
    <property type="entry name" value="Cyt_P450"/>
</dbReference>
<evidence type="ECO:0000256" key="15">
    <source>
        <dbReference type="SAM" id="SignalP"/>
    </source>
</evidence>
<dbReference type="Proteomes" id="UP001237642">
    <property type="component" value="Unassembled WGS sequence"/>
</dbReference>
<keyword evidence="8" id="KW-0492">Microsome</keyword>
<feature type="binding site" description="axial binding residue" evidence="13">
    <location>
        <position position="434"/>
    </location>
    <ligand>
        <name>heme</name>
        <dbReference type="ChEBI" id="CHEBI:30413"/>
    </ligand>
    <ligandPart>
        <name>Fe</name>
        <dbReference type="ChEBI" id="CHEBI:18248"/>
    </ligandPart>
</feature>
<evidence type="ECO:0000256" key="13">
    <source>
        <dbReference type="PIRSR" id="PIRSR602401-1"/>
    </source>
</evidence>
<dbReference type="Pfam" id="PF00067">
    <property type="entry name" value="p450"/>
    <property type="match status" value="1"/>
</dbReference>
<accession>A0AAD8HQT0</accession>
<evidence type="ECO:0000313" key="16">
    <source>
        <dbReference type="EMBL" id="KAK1371660.1"/>
    </source>
</evidence>
<evidence type="ECO:0000256" key="4">
    <source>
        <dbReference type="ARBA" id="ARBA00010617"/>
    </source>
</evidence>
<evidence type="ECO:0000256" key="2">
    <source>
        <dbReference type="ARBA" id="ARBA00004111"/>
    </source>
</evidence>
<dbReference type="GO" id="GO:0016705">
    <property type="term" value="F:oxidoreductase activity, acting on paired donors, with incorporation or reduction of molecular oxygen"/>
    <property type="evidence" value="ECO:0007669"/>
    <property type="project" value="InterPro"/>
</dbReference>
<gene>
    <name evidence="16" type="ORF">POM88_037752</name>
</gene>
<evidence type="ECO:0000256" key="3">
    <source>
        <dbReference type="ARBA" id="ARBA00005179"/>
    </source>
</evidence>
<dbReference type="InterPro" id="IPR036396">
    <property type="entry name" value="Cyt_P450_sf"/>
</dbReference>
<dbReference type="GO" id="GO:0004497">
    <property type="term" value="F:monooxygenase activity"/>
    <property type="evidence" value="ECO:0007669"/>
    <property type="project" value="UniProtKB-KW"/>
</dbReference>
<dbReference type="PANTHER" id="PTHR47943:SF2">
    <property type="entry name" value="CYTOCHROME P450"/>
    <property type="match status" value="1"/>
</dbReference>
<dbReference type="InterPro" id="IPR017972">
    <property type="entry name" value="Cyt_P450_CS"/>
</dbReference>
<evidence type="ECO:0000256" key="14">
    <source>
        <dbReference type="RuleBase" id="RU000461"/>
    </source>
</evidence>
<keyword evidence="17" id="KW-1185">Reference proteome</keyword>
<evidence type="ECO:0000256" key="1">
    <source>
        <dbReference type="ARBA" id="ARBA00001971"/>
    </source>
</evidence>
<keyword evidence="5 13" id="KW-0349">Heme</keyword>
<keyword evidence="15" id="KW-0732">Signal</keyword>
<dbReference type="CDD" id="cd11072">
    <property type="entry name" value="CYP71-like"/>
    <property type="match status" value="1"/>
</dbReference>
<dbReference type="GO" id="GO:0009805">
    <property type="term" value="P:coumarin biosynthetic process"/>
    <property type="evidence" value="ECO:0007669"/>
    <property type="project" value="UniProtKB-ARBA"/>
</dbReference>
<evidence type="ECO:0000313" key="17">
    <source>
        <dbReference type="Proteomes" id="UP001237642"/>
    </source>
</evidence>
<name>A0AAD8HQT0_9APIA</name>
<evidence type="ECO:0000256" key="10">
    <source>
        <dbReference type="ARBA" id="ARBA00023004"/>
    </source>
</evidence>
<organism evidence="16 17">
    <name type="scientific">Heracleum sosnowskyi</name>
    <dbReference type="NCBI Taxonomy" id="360622"/>
    <lineage>
        <taxon>Eukaryota</taxon>
        <taxon>Viridiplantae</taxon>
        <taxon>Streptophyta</taxon>
        <taxon>Embryophyta</taxon>
        <taxon>Tracheophyta</taxon>
        <taxon>Spermatophyta</taxon>
        <taxon>Magnoliopsida</taxon>
        <taxon>eudicotyledons</taxon>
        <taxon>Gunneridae</taxon>
        <taxon>Pentapetalae</taxon>
        <taxon>asterids</taxon>
        <taxon>campanulids</taxon>
        <taxon>Apiales</taxon>
        <taxon>Apiaceae</taxon>
        <taxon>Apioideae</taxon>
        <taxon>apioid superclade</taxon>
        <taxon>Tordylieae</taxon>
        <taxon>Tordyliinae</taxon>
        <taxon>Heracleum</taxon>
    </lineage>
</organism>
<dbReference type="Gene3D" id="1.10.630.10">
    <property type="entry name" value="Cytochrome P450"/>
    <property type="match status" value="1"/>
</dbReference>
<comment type="pathway">
    <text evidence="3">Secondary metabolite biosynthesis.</text>
</comment>
<comment type="subcellular location">
    <subcellularLocation>
        <location evidence="2">Microsome membrane</location>
        <topology evidence="2">Single-pass membrane protein</topology>
    </subcellularLocation>
</comment>
<keyword evidence="12" id="KW-0472">Membrane</keyword>
<dbReference type="PRINTS" id="PR00385">
    <property type="entry name" value="P450"/>
</dbReference>
<evidence type="ECO:0000256" key="12">
    <source>
        <dbReference type="ARBA" id="ARBA00023136"/>
    </source>
</evidence>
<dbReference type="PRINTS" id="PR00463">
    <property type="entry name" value="EP450I"/>
</dbReference>
<evidence type="ECO:0000256" key="6">
    <source>
        <dbReference type="ARBA" id="ARBA00022723"/>
    </source>
</evidence>
<feature type="chain" id="PRO_5042252231" evidence="15">
    <location>
        <begin position="22"/>
        <end position="495"/>
    </location>
</feature>
<reference evidence="16" key="2">
    <citation type="submission" date="2023-05" db="EMBL/GenBank/DDBJ databases">
        <authorList>
            <person name="Schelkunov M.I."/>
        </authorList>
    </citation>
    <scope>NUCLEOTIDE SEQUENCE</scope>
    <source>
        <strain evidence="16">Hsosn_3</strain>
        <tissue evidence="16">Leaf</tissue>
    </source>
</reference>
<keyword evidence="6 13" id="KW-0479">Metal-binding</keyword>
<keyword evidence="10 13" id="KW-0408">Iron</keyword>
<dbReference type="GO" id="GO:0005506">
    <property type="term" value="F:iron ion binding"/>
    <property type="evidence" value="ECO:0007669"/>
    <property type="project" value="InterPro"/>
</dbReference>
<sequence length="495" mass="55841">MSWIWITLAVVLLAYLLQAWSKKEQRQLPPGPKSIPILGHLHLIGKNPHQGLQKLAQKHGPIMYVRFGSVPNIIVSSPQAAKQFLKIHDLNFASRPPHDAAKHVSYDQRNLSFGEYGPYWRSMRKLCTLELLNNIKINSFQALRKEEIKLLVDSIVNAAREHVAVDLSAKVSSMSANVSCRMIFGKKYEDKDIDGRGFKAVIEEGMKLASIPNLANFFPFLGKLDLQGFTKRMKAVAAVFDKFLEKILDEHAVPKDPGHTKDFVDIMLDIMKSGETEFAFERSHIKAVLLDMLAASVDTAGTTVDWTMSELLKHPQVMDKVQKELAEVVGMHKLVDESDLESLVYLNMVIREVFRLHPPSPLLLPHQSIEDCNIDGFFIPKKTTVMVNVYAIGRDSEVWNDAEDFIPERFIGSNIDIRGQDFELLPFGSGRRGCPGMQLGIIMVRLVVATLVHCFDWKLPNGMMPSELDMTEEFGLVVRRANHLTATPSCRLHVH</sequence>
<keyword evidence="9 14" id="KW-0560">Oxidoreductase</keyword>
<dbReference type="FunFam" id="1.10.630.10:FF:000011">
    <property type="entry name" value="Cytochrome P450 83B1"/>
    <property type="match status" value="1"/>
</dbReference>
<comment type="cofactor">
    <cofactor evidence="1 13">
        <name>heme</name>
        <dbReference type="ChEBI" id="CHEBI:30413"/>
    </cofactor>
</comment>
<evidence type="ECO:0000256" key="7">
    <source>
        <dbReference type="ARBA" id="ARBA00022824"/>
    </source>
</evidence>
<protein>
    <submittedName>
        <fullName evidence="16">Flavonoid 3-hydroxylase</fullName>
    </submittedName>
</protein>
<keyword evidence="7" id="KW-0256">Endoplasmic reticulum</keyword>
<evidence type="ECO:0000256" key="9">
    <source>
        <dbReference type="ARBA" id="ARBA00023002"/>
    </source>
</evidence>
<dbReference type="InterPro" id="IPR002401">
    <property type="entry name" value="Cyt_P450_E_grp-I"/>
</dbReference>
<feature type="signal peptide" evidence="15">
    <location>
        <begin position="1"/>
        <end position="21"/>
    </location>
</feature>
<evidence type="ECO:0000256" key="11">
    <source>
        <dbReference type="ARBA" id="ARBA00023033"/>
    </source>
</evidence>
<dbReference type="PROSITE" id="PS00086">
    <property type="entry name" value="CYTOCHROME_P450"/>
    <property type="match status" value="1"/>
</dbReference>
<dbReference type="SUPFAM" id="SSF48264">
    <property type="entry name" value="Cytochrome P450"/>
    <property type="match status" value="1"/>
</dbReference>
<reference evidence="16" key="1">
    <citation type="submission" date="2023-02" db="EMBL/GenBank/DDBJ databases">
        <title>Genome of toxic invasive species Heracleum sosnowskyi carries increased number of genes despite the absence of recent whole-genome duplications.</title>
        <authorList>
            <person name="Schelkunov M."/>
            <person name="Shtratnikova V."/>
            <person name="Makarenko M."/>
            <person name="Klepikova A."/>
            <person name="Omelchenko D."/>
            <person name="Novikova G."/>
            <person name="Obukhova E."/>
            <person name="Bogdanov V."/>
            <person name="Penin A."/>
            <person name="Logacheva M."/>
        </authorList>
    </citation>
    <scope>NUCLEOTIDE SEQUENCE</scope>
    <source>
        <strain evidence="16">Hsosn_3</strain>
        <tissue evidence="16">Leaf</tissue>
    </source>
</reference>
<evidence type="ECO:0000256" key="8">
    <source>
        <dbReference type="ARBA" id="ARBA00022848"/>
    </source>
</evidence>
<keyword evidence="11 14" id="KW-0503">Monooxygenase</keyword>
<dbReference type="AlphaFoldDB" id="A0AAD8HQT0"/>
<dbReference type="GO" id="GO:0020037">
    <property type="term" value="F:heme binding"/>
    <property type="evidence" value="ECO:0007669"/>
    <property type="project" value="InterPro"/>
</dbReference>
<proteinExistence type="inferred from homology"/>
<dbReference type="EMBL" id="JAUIZM010000008">
    <property type="protein sequence ID" value="KAK1371660.1"/>
    <property type="molecule type" value="Genomic_DNA"/>
</dbReference>
<evidence type="ECO:0000256" key="5">
    <source>
        <dbReference type="ARBA" id="ARBA00022617"/>
    </source>
</evidence>
<comment type="similarity">
    <text evidence="4 14">Belongs to the cytochrome P450 family.</text>
</comment>
<comment type="caution">
    <text evidence="16">The sequence shown here is derived from an EMBL/GenBank/DDBJ whole genome shotgun (WGS) entry which is preliminary data.</text>
</comment>